<protein>
    <submittedName>
        <fullName evidence="1">RagB/SusD family nutrient uptake outer membrane protein</fullName>
    </submittedName>
</protein>
<organism evidence="1 2">
    <name type="scientific">Sphingobacterium thalpophilum</name>
    <dbReference type="NCBI Taxonomy" id="259"/>
    <lineage>
        <taxon>Bacteria</taxon>
        <taxon>Pseudomonadati</taxon>
        <taxon>Bacteroidota</taxon>
        <taxon>Sphingobacteriia</taxon>
        <taxon>Sphingobacteriales</taxon>
        <taxon>Sphingobacteriaceae</taxon>
        <taxon>Sphingobacterium</taxon>
    </lineage>
</organism>
<keyword evidence="2" id="KW-1185">Reference proteome</keyword>
<evidence type="ECO:0000313" key="1">
    <source>
        <dbReference type="EMBL" id="WZN55428.1"/>
    </source>
</evidence>
<dbReference type="EMBL" id="CP151087">
    <property type="protein sequence ID" value="WZN55428.1"/>
    <property type="molecule type" value="Genomic_DNA"/>
</dbReference>
<name>A0ACD5C101_9SPHI</name>
<dbReference type="Proteomes" id="UP001485301">
    <property type="component" value="Chromosome"/>
</dbReference>
<gene>
    <name evidence="1" type="ORF">AACH28_22825</name>
</gene>
<proteinExistence type="predicted"/>
<evidence type="ECO:0000313" key="2">
    <source>
        <dbReference type="Proteomes" id="UP001485301"/>
    </source>
</evidence>
<reference evidence="1" key="1">
    <citation type="submission" date="2024-04" db="EMBL/GenBank/DDBJ databases">
        <title>Complete genome sequence of Sphingobacterium thalpophiium BAA-1094.</title>
        <authorList>
            <person name="Adaikpoh B.I."/>
        </authorList>
    </citation>
    <scope>NUCLEOTIDE SEQUENCE</scope>
    <source>
        <strain evidence="1">BAA-1094</strain>
    </source>
</reference>
<accession>A0ACD5C101</accession>
<sequence length="550" mass="62720">MKNIFKNQISLFVLGVSLFSGMTGCSSFLDVDSPSVVTDKFYDSKEGQQKLLVDLYVKSRAVFNTGEMQYFGTDLYMAITESESERMFNGYDKTFNGTAPVIGGYWNNLYKIVQESNILLTRITADIAGIDYPKMVAKGKFFRALAYYYLVETFGDVPLYLEEQKEVLKSVHRASETQIYKQLIEDLESAKGTLPFGNAELGEVNDAAIRFLLGKLYLTRAYKSYAVTTDFKDAAQNFMSISQSGQYRLLGSYASVYDENNQNNSEVIWAMQYGTDKNYVGGGNPQQQLFGFNITALEPDLFVRNQADYSAMSRQYWVIPRVHEYFDNPDVDTRYDVTFKRSFIVNNPASKDFGKLGIYFPRWNDHSGNVVGALRFYPFKNGNDYNWYPQSTALPVLTNAIDRMPIIQKFKDTKMPWGGAGTREDVIYRLSDAYLLAAEAYLGMHQNQEALNLVNELRKRAALSETAFNDQLKLSALSLDVLLDERARELMGEHDRWFDLKRTGKLIVRAKANNPLVQKYNNLNPIHLLRPIPQDEINKTEGLTQNNGYN</sequence>